<evidence type="ECO:0000256" key="3">
    <source>
        <dbReference type="ARBA" id="ARBA00022753"/>
    </source>
</evidence>
<dbReference type="Gene3D" id="6.10.250.1710">
    <property type="match status" value="1"/>
</dbReference>
<dbReference type="InterPro" id="IPR005024">
    <property type="entry name" value="Snf7_fam"/>
</dbReference>
<dbReference type="Gene3D" id="1.10.287.1060">
    <property type="entry name" value="ESAT-6-like"/>
    <property type="match status" value="1"/>
</dbReference>
<evidence type="ECO:0000256" key="1">
    <source>
        <dbReference type="ARBA" id="ARBA00004177"/>
    </source>
</evidence>
<dbReference type="Proteomes" id="UP000887572">
    <property type="component" value="Unplaced"/>
</dbReference>
<evidence type="ECO:0000256" key="4">
    <source>
        <dbReference type="SAM" id="MobiDB-lite"/>
    </source>
</evidence>
<comment type="similarity">
    <text evidence="2">Belongs to the SNF7 family.</text>
</comment>
<name>A0A914I8F9_GLORO</name>
<dbReference type="GO" id="GO:0032511">
    <property type="term" value="P:late endosome to vacuole transport via multivesicular body sorting pathway"/>
    <property type="evidence" value="ECO:0007669"/>
    <property type="project" value="TreeGrafter"/>
</dbReference>
<dbReference type="GO" id="GO:0006900">
    <property type="term" value="P:vesicle budding from membrane"/>
    <property type="evidence" value="ECO:0007669"/>
    <property type="project" value="TreeGrafter"/>
</dbReference>
<organism evidence="5 6">
    <name type="scientific">Globodera rostochiensis</name>
    <name type="common">Golden nematode worm</name>
    <name type="synonym">Heterodera rostochiensis</name>
    <dbReference type="NCBI Taxonomy" id="31243"/>
    <lineage>
        <taxon>Eukaryota</taxon>
        <taxon>Metazoa</taxon>
        <taxon>Ecdysozoa</taxon>
        <taxon>Nematoda</taxon>
        <taxon>Chromadorea</taxon>
        <taxon>Rhabditida</taxon>
        <taxon>Tylenchina</taxon>
        <taxon>Tylenchomorpha</taxon>
        <taxon>Tylenchoidea</taxon>
        <taxon>Heteroderidae</taxon>
        <taxon>Heteroderinae</taxon>
        <taxon>Globodera</taxon>
    </lineage>
</organism>
<evidence type="ECO:0000256" key="2">
    <source>
        <dbReference type="ARBA" id="ARBA00006190"/>
    </source>
</evidence>
<evidence type="ECO:0000313" key="5">
    <source>
        <dbReference type="Proteomes" id="UP000887572"/>
    </source>
</evidence>
<reference evidence="6" key="1">
    <citation type="submission" date="2022-11" db="UniProtKB">
        <authorList>
            <consortium name="WormBaseParasite"/>
        </authorList>
    </citation>
    <scope>IDENTIFICATION</scope>
</reference>
<dbReference type="GO" id="GO:0000815">
    <property type="term" value="C:ESCRT III complex"/>
    <property type="evidence" value="ECO:0007669"/>
    <property type="project" value="TreeGrafter"/>
</dbReference>
<sequence>MSLFGKIFGGKKQEVVPTTQEALQKLQEREDMFQKKQDFLEKKIETEVATARTHAAKNKRLALQALKRKKGYEKQLEHIAGVLNTIHHQKSALENASMNSDVLSVVADSTKALKKAHNEMDADKVHDLMEEIAEQQEVANEIATAISNPVGLQNDIDDEELMKELDEMEEEALSGKLLDAGIVPAHSIPSVADKLPNAPTELPKKTAAKKQQEDEDLAELEAWANA</sequence>
<dbReference type="WBParaSite" id="Gr19_v10_g7605.t1">
    <property type="protein sequence ID" value="Gr19_v10_g7605.t1"/>
    <property type="gene ID" value="Gr19_v10_g7605"/>
</dbReference>
<keyword evidence="5" id="KW-1185">Reference proteome</keyword>
<keyword evidence="3" id="KW-0967">Endosome</keyword>
<comment type="subcellular location">
    <subcellularLocation>
        <location evidence="1">Endosome</location>
    </subcellularLocation>
</comment>
<feature type="region of interest" description="Disordered" evidence="4">
    <location>
        <begin position="190"/>
        <end position="226"/>
    </location>
</feature>
<dbReference type="PANTHER" id="PTHR22761:SF10">
    <property type="entry name" value="GH13992P"/>
    <property type="match status" value="1"/>
</dbReference>
<dbReference type="GO" id="GO:0009898">
    <property type="term" value="C:cytoplasmic side of plasma membrane"/>
    <property type="evidence" value="ECO:0007669"/>
    <property type="project" value="TreeGrafter"/>
</dbReference>
<dbReference type="PANTHER" id="PTHR22761">
    <property type="entry name" value="CHARGED MULTIVESICULAR BODY PROTEIN"/>
    <property type="match status" value="1"/>
</dbReference>
<protein>
    <submittedName>
        <fullName evidence="6">Charged multivesicular body protein 4b</fullName>
    </submittedName>
</protein>
<dbReference type="GO" id="GO:0005771">
    <property type="term" value="C:multivesicular body"/>
    <property type="evidence" value="ECO:0007669"/>
    <property type="project" value="TreeGrafter"/>
</dbReference>
<accession>A0A914I8F9</accession>
<proteinExistence type="inferred from homology"/>
<dbReference type="Pfam" id="PF03357">
    <property type="entry name" value="Snf7"/>
    <property type="match status" value="1"/>
</dbReference>
<dbReference type="AlphaFoldDB" id="A0A914I8F9"/>
<evidence type="ECO:0000313" key="6">
    <source>
        <dbReference type="WBParaSite" id="Gr19_v10_g7605.t1"/>
    </source>
</evidence>